<feature type="transmembrane region" description="Helical" evidence="8">
    <location>
        <begin position="80"/>
        <end position="99"/>
    </location>
</feature>
<evidence type="ECO:0000256" key="4">
    <source>
        <dbReference type="ARBA" id="ARBA00022679"/>
    </source>
</evidence>
<keyword evidence="3" id="KW-0328">Glycosyltransferase</keyword>
<comment type="caution">
    <text evidence="9">The sequence shown here is derived from an EMBL/GenBank/DDBJ whole genome shotgun (WGS) entry which is preliminary data.</text>
</comment>
<keyword evidence="5 8" id="KW-0812">Transmembrane</keyword>
<dbReference type="STRING" id="1798482.A2763_01685"/>
<keyword evidence="4" id="KW-0808">Transferase</keyword>
<name>A0A1F6CMM4_9BACT</name>
<evidence type="ECO:0000256" key="3">
    <source>
        <dbReference type="ARBA" id="ARBA00022676"/>
    </source>
</evidence>
<evidence type="ECO:0000313" key="9">
    <source>
        <dbReference type="EMBL" id="OGG50466.1"/>
    </source>
</evidence>
<dbReference type="PANTHER" id="PTHR33908:SF11">
    <property type="entry name" value="MEMBRANE PROTEIN"/>
    <property type="match status" value="1"/>
</dbReference>
<evidence type="ECO:0000256" key="7">
    <source>
        <dbReference type="ARBA" id="ARBA00023136"/>
    </source>
</evidence>
<dbReference type="EMBL" id="MFKV01000014">
    <property type="protein sequence ID" value="OGG50466.1"/>
    <property type="molecule type" value="Genomic_DNA"/>
</dbReference>
<dbReference type="PANTHER" id="PTHR33908">
    <property type="entry name" value="MANNOSYLTRANSFERASE YKCB-RELATED"/>
    <property type="match status" value="1"/>
</dbReference>
<dbReference type="GO" id="GO:0009103">
    <property type="term" value="P:lipopolysaccharide biosynthetic process"/>
    <property type="evidence" value="ECO:0007669"/>
    <property type="project" value="UniProtKB-ARBA"/>
</dbReference>
<evidence type="ECO:0000256" key="5">
    <source>
        <dbReference type="ARBA" id="ARBA00022692"/>
    </source>
</evidence>
<keyword evidence="7 8" id="KW-0472">Membrane</keyword>
<sequence>MMTLIMHRLHIALQGAWPALLIVGIVAAAQIFLITRPLEYLLTNILPDDAFYYFEIARQIVLGSGSTFDGLAATNGYHPLWMLVLLPFFAVFGADVGGLEPIRAALALSVLLNAATGLLVWLILGRFTTNVFVRTLGLAIWALNPFLLYQGVNGLETSLSLFFVALLFWQALKIEEKMAAQGQVTLLNLVAFGLIGGLCILARLDTAVYVGAILLWVWLREMSRQSFKQAVLAGIVVFVCVAPWLLWNVTNFGMLTTSSSGANMLVNHTLIFQDNGTGVYQAIKGEFYMIHGHISALMLRTSAPGLAYMLFGSALALFSIGAWTIPRRLRDIPVAYSFALGFALLFFLNVAVRWTGGRWYFVSFGILVAILAAVVIDTIRGRWPFRERTKQLAALALTGLIAFLFFTWWHKELTDPAVQQREMYATALWLDDNLPDARVGVFNAGIIGYFSHADVINLDGLVNNDAYRAMKEQRLYEYLHDAGITHLADFPIYLTYRYRSFWGVPDITEHLEELQTVFLGGHSRSGDGLHIYKVK</sequence>
<protein>
    <recommendedName>
        <fullName evidence="11">Glycosyltransferase RgtA/B/C/D-like domain-containing protein</fullName>
    </recommendedName>
</protein>
<accession>A0A1F6CMM4</accession>
<feature type="transmembrane region" description="Helical" evidence="8">
    <location>
        <begin position="131"/>
        <end position="148"/>
    </location>
</feature>
<feature type="transmembrane region" description="Helical" evidence="8">
    <location>
        <begin position="332"/>
        <end position="352"/>
    </location>
</feature>
<feature type="transmembrane region" description="Helical" evidence="8">
    <location>
        <begin position="155"/>
        <end position="172"/>
    </location>
</feature>
<feature type="transmembrane region" description="Helical" evidence="8">
    <location>
        <begin position="391"/>
        <end position="409"/>
    </location>
</feature>
<proteinExistence type="predicted"/>
<dbReference type="Proteomes" id="UP000178370">
    <property type="component" value="Unassembled WGS sequence"/>
</dbReference>
<comment type="subcellular location">
    <subcellularLocation>
        <location evidence="1">Cell membrane</location>
        <topology evidence="1">Multi-pass membrane protein</topology>
    </subcellularLocation>
</comment>
<evidence type="ECO:0000256" key="2">
    <source>
        <dbReference type="ARBA" id="ARBA00022475"/>
    </source>
</evidence>
<feature type="transmembrane region" description="Helical" evidence="8">
    <location>
        <begin position="230"/>
        <end position="247"/>
    </location>
</feature>
<dbReference type="GO" id="GO:0016763">
    <property type="term" value="F:pentosyltransferase activity"/>
    <property type="evidence" value="ECO:0007669"/>
    <property type="project" value="TreeGrafter"/>
</dbReference>
<feature type="transmembrane region" description="Helical" evidence="8">
    <location>
        <begin position="306"/>
        <end position="325"/>
    </location>
</feature>
<dbReference type="InterPro" id="IPR050297">
    <property type="entry name" value="LipidA_mod_glycosyltrf_83"/>
</dbReference>
<feature type="transmembrane region" description="Helical" evidence="8">
    <location>
        <begin position="192"/>
        <end position="218"/>
    </location>
</feature>
<evidence type="ECO:0008006" key="11">
    <source>
        <dbReference type="Google" id="ProtNLM"/>
    </source>
</evidence>
<evidence type="ECO:0000256" key="1">
    <source>
        <dbReference type="ARBA" id="ARBA00004651"/>
    </source>
</evidence>
<dbReference type="AlphaFoldDB" id="A0A1F6CMM4"/>
<evidence type="ECO:0000313" key="10">
    <source>
        <dbReference type="Proteomes" id="UP000178370"/>
    </source>
</evidence>
<reference evidence="9 10" key="1">
    <citation type="journal article" date="2016" name="Nat. Commun.">
        <title>Thousands of microbial genomes shed light on interconnected biogeochemical processes in an aquifer system.</title>
        <authorList>
            <person name="Anantharaman K."/>
            <person name="Brown C.T."/>
            <person name="Hug L.A."/>
            <person name="Sharon I."/>
            <person name="Castelle C.J."/>
            <person name="Probst A.J."/>
            <person name="Thomas B.C."/>
            <person name="Singh A."/>
            <person name="Wilkins M.J."/>
            <person name="Karaoz U."/>
            <person name="Brodie E.L."/>
            <person name="Williams K.H."/>
            <person name="Hubbard S.S."/>
            <person name="Banfield J.F."/>
        </authorList>
    </citation>
    <scope>NUCLEOTIDE SEQUENCE [LARGE SCALE GENOMIC DNA]</scope>
</reference>
<evidence type="ECO:0000256" key="8">
    <source>
        <dbReference type="SAM" id="Phobius"/>
    </source>
</evidence>
<dbReference type="GO" id="GO:0005886">
    <property type="term" value="C:plasma membrane"/>
    <property type="evidence" value="ECO:0007669"/>
    <property type="project" value="UniProtKB-SubCell"/>
</dbReference>
<feature type="transmembrane region" description="Helical" evidence="8">
    <location>
        <begin position="106"/>
        <end position="125"/>
    </location>
</feature>
<keyword evidence="6 8" id="KW-1133">Transmembrane helix</keyword>
<gene>
    <name evidence="9" type="ORF">A2763_01685</name>
</gene>
<evidence type="ECO:0000256" key="6">
    <source>
        <dbReference type="ARBA" id="ARBA00022989"/>
    </source>
</evidence>
<organism evidence="9 10">
    <name type="scientific">Candidatus Kaiserbacteria bacterium RIFCSPHIGHO2_01_FULL_54_36</name>
    <dbReference type="NCBI Taxonomy" id="1798482"/>
    <lineage>
        <taxon>Bacteria</taxon>
        <taxon>Candidatus Kaiseribacteriota</taxon>
    </lineage>
</organism>
<feature type="transmembrane region" description="Helical" evidence="8">
    <location>
        <begin position="358"/>
        <end position="379"/>
    </location>
</feature>
<keyword evidence="2" id="KW-1003">Cell membrane</keyword>